<evidence type="ECO:0000313" key="2">
    <source>
        <dbReference type="Proteomes" id="UP001234343"/>
    </source>
</evidence>
<sequence length="100" mass="11636">MSMLYDTLKLSITAAIVVSVTSGCSSNNFCEDILEVQRQEQMCQELAQIMRNNRYPQQALTARKRFETECTELRYYRDDYDTICKGDQQPIGATRREKQP</sequence>
<gene>
    <name evidence="1" type="ORF">QTP81_10390</name>
</gene>
<reference evidence="1 2" key="1">
    <citation type="submission" date="2023-06" db="EMBL/GenBank/DDBJ databases">
        <title>Alteromonas sp. ASW11-36 isolated from intertidal sand.</title>
        <authorList>
            <person name="Li Y."/>
        </authorList>
    </citation>
    <scope>NUCLEOTIDE SEQUENCE [LARGE SCALE GENOMIC DNA]</scope>
    <source>
        <strain evidence="1 2">ASW11-36</strain>
    </source>
</reference>
<evidence type="ECO:0000313" key="1">
    <source>
        <dbReference type="EMBL" id="MDM7861006.1"/>
    </source>
</evidence>
<name>A0ABT7SXU0_9ALTE</name>
<accession>A0ABT7SXU0</accession>
<organism evidence="1 2">
    <name type="scientific">Alteromonas arenosi</name>
    <dbReference type="NCBI Taxonomy" id="3055817"/>
    <lineage>
        <taxon>Bacteria</taxon>
        <taxon>Pseudomonadati</taxon>
        <taxon>Pseudomonadota</taxon>
        <taxon>Gammaproteobacteria</taxon>
        <taxon>Alteromonadales</taxon>
        <taxon>Alteromonadaceae</taxon>
        <taxon>Alteromonas/Salinimonas group</taxon>
        <taxon>Alteromonas</taxon>
    </lineage>
</organism>
<comment type="caution">
    <text evidence="1">The sequence shown here is derived from an EMBL/GenBank/DDBJ whole genome shotgun (WGS) entry which is preliminary data.</text>
</comment>
<dbReference type="RefSeq" id="WP_289365311.1">
    <property type="nucleotide sequence ID" value="NZ_JAUCBP010000007.1"/>
</dbReference>
<keyword evidence="2" id="KW-1185">Reference proteome</keyword>
<proteinExistence type="predicted"/>
<evidence type="ECO:0008006" key="3">
    <source>
        <dbReference type="Google" id="ProtNLM"/>
    </source>
</evidence>
<dbReference type="EMBL" id="JAUCBP010000007">
    <property type="protein sequence ID" value="MDM7861006.1"/>
    <property type="molecule type" value="Genomic_DNA"/>
</dbReference>
<protein>
    <recommendedName>
        <fullName evidence="3">Lipoprotein</fullName>
    </recommendedName>
</protein>
<dbReference type="Proteomes" id="UP001234343">
    <property type="component" value="Unassembled WGS sequence"/>
</dbReference>